<dbReference type="Proteomes" id="UP000016933">
    <property type="component" value="Unassembled WGS sequence"/>
</dbReference>
<dbReference type="GO" id="GO:0070403">
    <property type="term" value="F:NAD+ binding"/>
    <property type="evidence" value="ECO:0007669"/>
    <property type="project" value="InterPro"/>
</dbReference>
<comment type="cofactor">
    <cofactor evidence="1">
        <name>Zn(2+)</name>
        <dbReference type="ChEBI" id="CHEBI:29105"/>
    </cofactor>
</comment>
<evidence type="ECO:0000256" key="7">
    <source>
        <dbReference type="PROSITE-ProRule" id="PRU00236"/>
    </source>
</evidence>
<dbReference type="Gene3D" id="3.40.50.1220">
    <property type="entry name" value="TPP-binding domain"/>
    <property type="match status" value="1"/>
</dbReference>
<dbReference type="GO" id="GO:0031508">
    <property type="term" value="P:pericentric heterochromatin formation"/>
    <property type="evidence" value="ECO:0007669"/>
    <property type="project" value="EnsemblFungi"/>
</dbReference>
<evidence type="ECO:0000259" key="9">
    <source>
        <dbReference type="PROSITE" id="PS50305"/>
    </source>
</evidence>
<dbReference type="GO" id="GO:0046872">
    <property type="term" value="F:metal ion binding"/>
    <property type="evidence" value="ECO:0007669"/>
    <property type="project" value="UniProtKB-KW"/>
</dbReference>
<dbReference type="GO" id="GO:0005721">
    <property type="term" value="C:pericentric heterochromatin"/>
    <property type="evidence" value="ECO:0007669"/>
    <property type="project" value="EnsemblFungi"/>
</dbReference>
<feature type="region of interest" description="Disordered" evidence="8">
    <location>
        <begin position="343"/>
        <end position="365"/>
    </location>
</feature>
<keyword evidence="5 7" id="KW-0862">Zinc</keyword>
<dbReference type="GO" id="GO:0141222">
    <property type="term" value="F:histone H3K4 deacetylase activity, NAD-dependent"/>
    <property type="evidence" value="ECO:0007669"/>
    <property type="project" value="EnsemblFungi"/>
</dbReference>
<dbReference type="GO" id="GO:0005634">
    <property type="term" value="C:nucleus"/>
    <property type="evidence" value="ECO:0007669"/>
    <property type="project" value="EnsemblFungi"/>
</dbReference>
<name>N1Q3W7_DOTSN</name>
<feature type="compositionally biased region" description="Acidic residues" evidence="8">
    <location>
        <begin position="498"/>
        <end position="512"/>
    </location>
</feature>
<dbReference type="OMA" id="PTHEFIR"/>
<dbReference type="SUPFAM" id="SSF52467">
    <property type="entry name" value="DHS-like NAD/FAD-binding domain"/>
    <property type="match status" value="1"/>
</dbReference>
<keyword evidence="6" id="KW-0520">NAD</keyword>
<feature type="region of interest" description="Disordered" evidence="8">
    <location>
        <begin position="493"/>
        <end position="546"/>
    </location>
</feature>
<feature type="domain" description="Deacetylase sirtuin-type" evidence="9">
    <location>
        <begin position="169"/>
        <end position="462"/>
    </location>
</feature>
<feature type="active site" description="Proton acceptor" evidence="7">
    <location>
        <position position="297"/>
    </location>
</feature>
<evidence type="ECO:0000313" key="10">
    <source>
        <dbReference type="EMBL" id="EME49928.1"/>
    </source>
</evidence>
<feature type="compositionally biased region" description="Basic and acidic residues" evidence="8">
    <location>
        <begin position="47"/>
        <end position="61"/>
    </location>
</feature>
<reference evidence="10 11" key="2">
    <citation type="journal article" date="2012" name="PLoS Pathog.">
        <title>Diverse lifestyles and strategies of plant pathogenesis encoded in the genomes of eighteen Dothideomycetes fungi.</title>
        <authorList>
            <person name="Ohm R.A."/>
            <person name="Feau N."/>
            <person name="Henrissat B."/>
            <person name="Schoch C.L."/>
            <person name="Horwitz B.A."/>
            <person name="Barry K.W."/>
            <person name="Condon B.J."/>
            <person name="Copeland A.C."/>
            <person name="Dhillon B."/>
            <person name="Glaser F."/>
            <person name="Hesse C.N."/>
            <person name="Kosti I."/>
            <person name="LaButti K."/>
            <person name="Lindquist E.A."/>
            <person name="Lucas S."/>
            <person name="Salamov A.A."/>
            <person name="Bradshaw R.E."/>
            <person name="Ciuffetti L."/>
            <person name="Hamelin R.C."/>
            <person name="Kema G.H.J."/>
            <person name="Lawrence C."/>
            <person name="Scott J.A."/>
            <person name="Spatafora J.W."/>
            <person name="Turgeon B.G."/>
            <person name="de Wit P.J.G.M."/>
            <person name="Zhong S."/>
            <person name="Goodwin S.B."/>
            <person name="Grigoriev I.V."/>
        </authorList>
    </citation>
    <scope>NUCLEOTIDE SEQUENCE [LARGE SCALE GENOMIC DNA]</scope>
    <source>
        <strain evidence="11">NZE10 / CBS 128990</strain>
    </source>
</reference>
<dbReference type="GO" id="GO:1902794">
    <property type="term" value="P:siRNA-independent facultative heterochromatin formation"/>
    <property type="evidence" value="ECO:0007669"/>
    <property type="project" value="EnsemblFungi"/>
</dbReference>
<protein>
    <recommendedName>
        <fullName evidence="9">Deacetylase sirtuin-type domain-containing protein</fullName>
    </recommendedName>
</protein>
<dbReference type="GO" id="GO:0031934">
    <property type="term" value="C:mating-type region heterochromatin"/>
    <property type="evidence" value="ECO:0007669"/>
    <property type="project" value="EnsemblFungi"/>
</dbReference>
<evidence type="ECO:0000256" key="5">
    <source>
        <dbReference type="ARBA" id="ARBA00022833"/>
    </source>
</evidence>
<comment type="similarity">
    <text evidence="2">Belongs to the sirtuin family. Class I subfamily.</text>
</comment>
<keyword evidence="3" id="KW-0808">Transferase</keyword>
<dbReference type="PANTHER" id="PTHR11085">
    <property type="entry name" value="NAD-DEPENDENT PROTEIN DEACYLASE SIRTUIN-5, MITOCHONDRIAL-RELATED"/>
    <property type="match status" value="1"/>
</dbReference>
<dbReference type="InterPro" id="IPR050134">
    <property type="entry name" value="NAD-dep_sirtuin_deacylases"/>
</dbReference>
<evidence type="ECO:0000256" key="1">
    <source>
        <dbReference type="ARBA" id="ARBA00001947"/>
    </source>
</evidence>
<accession>N1Q3W7</accession>
<gene>
    <name evidence="10" type="ORF">DOTSEDRAFT_68672</name>
</gene>
<dbReference type="GO" id="GO:0032041">
    <property type="term" value="F:histone H3K14 deacetylase activity, NAD-dependent"/>
    <property type="evidence" value="ECO:0007669"/>
    <property type="project" value="EnsemblFungi"/>
</dbReference>
<keyword evidence="4 7" id="KW-0479">Metal-binding</keyword>
<dbReference type="OrthoDB" id="420264at2759"/>
<dbReference type="GO" id="GO:0046969">
    <property type="term" value="F:histone H3K9 deacetylase activity, NAD-dependent"/>
    <property type="evidence" value="ECO:0007669"/>
    <property type="project" value="EnsemblFungi"/>
</dbReference>
<reference evidence="11" key="1">
    <citation type="journal article" date="2012" name="PLoS Genet.">
        <title>The genomes of the fungal plant pathogens Cladosporium fulvum and Dothistroma septosporum reveal adaptation to different hosts and lifestyles but also signatures of common ancestry.</title>
        <authorList>
            <person name="de Wit P.J.G.M."/>
            <person name="van der Burgt A."/>
            <person name="Oekmen B."/>
            <person name="Stergiopoulos I."/>
            <person name="Abd-Elsalam K.A."/>
            <person name="Aerts A.L."/>
            <person name="Bahkali A.H."/>
            <person name="Beenen H.G."/>
            <person name="Chettri P."/>
            <person name="Cox M.P."/>
            <person name="Datema E."/>
            <person name="de Vries R.P."/>
            <person name="Dhillon B."/>
            <person name="Ganley A.R."/>
            <person name="Griffiths S.A."/>
            <person name="Guo Y."/>
            <person name="Hamelin R.C."/>
            <person name="Henrissat B."/>
            <person name="Kabir M.S."/>
            <person name="Jashni M.K."/>
            <person name="Kema G."/>
            <person name="Klaubauf S."/>
            <person name="Lapidus A."/>
            <person name="Levasseur A."/>
            <person name="Lindquist E."/>
            <person name="Mehrabi R."/>
            <person name="Ohm R.A."/>
            <person name="Owen T.J."/>
            <person name="Salamov A."/>
            <person name="Schwelm A."/>
            <person name="Schijlen E."/>
            <person name="Sun H."/>
            <person name="van den Burg H.A."/>
            <person name="van Ham R.C.H.J."/>
            <person name="Zhang S."/>
            <person name="Goodwin S.B."/>
            <person name="Grigoriev I.V."/>
            <person name="Collemare J."/>
            <person name="Bradshaw R.E."/>
        </authorList>
    </citation>
    <scope>NUCLEOTIDE SEQUENCE [LARGE SCALE GENOMIC DNA]</scope>
    <source>
        <strain evidence="11">NZE10 / CBS 128990</strain>
    </source>
</reference>
<dbReference type="PROSITE" id="PS50305">
    <property type="entry name" value="SIRTUIN"/>
    <property type="match status" value="1"/>
</dbReference>
<dbReference type="PANTHER" id="PTHR11085:SF9">
    <property type="entry name" value="NAD-DEPENDENT PROTEIN DEACETYLASE SIRTUIN-1"/>
    <property type="match status" value="1"/>
</dbReference>
<dbReference type="eggNOG" id="KOG2684">
    <property type="taxonomic scope" value="Eukaryota"/>
</dbReference>
<feature type="binding site" evidence="7">
    <location>
        <position position="308"/>
    </location>
    <ligand>
        <name>Zn(2+)</name>
        <dbReference type="ChEBI" id="CHEBI:29105"/>
    </ligand>
</feature>
<evidence type="ECO:0000256" key="8">
    <source>
        <dbReference type="SAM" id="MobiDB-lite"/>
    </source>
</evidence>
<evidence type="ECO:0000256" key="3">
    <source>
        <dbReference type="ARBA" id="ARBA00022679"/>
    </source>
</evidence>
<organism evidence="10 11">
    <name type="scientific">Dothistroma septosporum (strain NZE10 / CBS 128990)</name>
    <name type="common">Red band needle blight fungus</name>
    <name type="synonym">Mycosphaerella pini</name>
    <dbReference type="NCBI Taxonomy" id="675120"/>
    <lineage>
        <taxon>Eukaryota</taxon>
        <taxon>Fungi</taxon>
        <taxon>Dikarya</taxon>
        <taxon>Ascomycota</taxon>
        <taxon>Pezizomycotina</taxon>
        <taxon>Dothideomycetes</taxon>
        <taxon>Dothideomycetidae</taxon>
        <taxon>Mycosphaerellales</taxon>
        <taxon>Mycosphaerellaceae</taxon>
        <taxon>Dothistroma</taxon>
    </lineage>
</organism>
<dbReference type="STRING" id="675120.N1Q3W7"/>
<dbReference type="GO" id="GO:0030466">
    <property type="term" value="P:silent mating-type cassette heterochromatin formation"/>
    <property type="evidence" value="ECO:0007669"/>
    <property type="project" value="EnsemblFungi"/>
</dbReference>
<dbReference type="AlphaFoldDB" id="N1Q3W7"/>
<evidence type="ECO:0000256" key="4">
    <source>
        <dbReference type="ARBA" id="ARBA00022723"/>
    </source>
</evidence>
<dbReference type="InterPro" id="IPR029035">
    <property type="entry name" value="DHS-like_NAD/FAD-binding_dom"/>
</dbReference>
<evidence type="ECO:0000313" key="11">
    <source>
        <dbReference type="Proteomes" id="UP000016933"/>
    </source>
</evidence>
<dbReference type="Pfam" id="PF02146">
    <property type="entry name" value="SIR2"/>
    <property type="match status" value="1"/>
</dbReference>
<feature type="binding site" evidence="7">
    <location>
        <position position="332"/>
    </location>
    <ligand>
        <name>Zn(2+)</name>
        <dbReference type="ChEBI" id="CHEBI:29105"/>
    </ligand>
</feature>
<proteinExistence type="inferred from homology"/>
<dbReference type="GO" id="GO:0046970">
    <property type="term" value="F:histone H4K16 deacetylase activity, NAD-dependent"/>
    <property type="evidence" value="ECO:0007669"/>
    <property type="project" value="EnsemblFungi"/>
</dbReference>
<dbReference type="EMBL" id="KB446535">
    <property type="protein sequence ID" value="EME49928.1"/>
    <property type="molecule type" value="Genomic_DNA"/>
</dbReference>
<dbReference type="GO" id="GO:0099115">
    <property type="term" value="C:chromosome, subtelomeric region"/>
    <property type="evidence" value="ECO:0007669"/>
    <property type="project" value="EnsemblFungi"/>
</dbReference>
<sequence length="546" mass="61462">MAVPTILPTEAVPLDIGKKRRYSEVVDLTGERHTTATGDQHSPATTRDSEPRPLKVPPQRDLEDDEFDYEDSSDEELEDFMDDAELNPWADITDGGPFSMSSDTIAAYKMQLRGVGPEEFFDEAINNHGLSPRRLGVVFGINPLLHVTDDTYLRLLSLAIVRFYHKRSKLAQYNTIEDAAKLLQSSRNIMVITGAGISTSLGIPDFRSKGTGFYDKVREMGYSEPEEVFNIDNFDTNPEIFYRLAGDILPDQKRYSPTHGFIRLLQDHNRLQTNYTQNIDNLEELAGIERDRIIQCHGSFATASCRKCKHQVKGTEIFADIRAKQVAQCKRCLEAIRSSKLALPPQKRSKSKNRNSSADSDADDDIAQAGIMKPDITFFGEALPNTFFETFTQRDAQETDLVIVIGTSLKVAPVSEMPNFLPKAVPHIYISRETIKHVEFDIQLLGNCDDVVYELCRRAGWDLKHEMIPTTTGYTMDVKPLLEFSHISTIAPRKPEIAESDESDESDDEDVRDLEPVPIRSSPQKTKTSNSNSVFRMLNGDFTPTP</sequence>
<evidence type="ECO:0000256" key="2">
    <source>
        <dbReference type="ARBA" id="ARBA00006924"/>
    </source>
</evidence>
<dbReference type="GO" id="GO:0033553">
    <property type="term" value="C:rDNA heterochromatin"/>
    <property type="evidence" value="ECO:0007669"/>
    <property type="project" value="EnsemblFungi"/>
</dbReference>
<feature type="compositionally biased region" description="Acidic residues" evidence="8">
    <location>
        <begin position="62"/>
        <end position="73"/>
    </location>
</feature>
<dbReference type="InterPro" id="IPR026590">
    <property type="entry name" value="Ssirtuin_cat_dom"/>
</dbReference>
<feature type="compositionally biased region" description="Polar residues" evidence="8">
    <location>
        <begin position="35"/>
        <end position="46"/>
    </location>
</feature>
<dbReference type="HOGENOM" id="CLU_023643_5_3_1"/>
<feature type="compositionally biased region" description="Polar residues" evidence="8">
    <location>
        <begin position="521"/>
        <end position="534"/>
    </location>
</feature>
<dbReference type="InterPro" id="IPR026591">
    <property type="entry name" value="Sirtuin_cat_small_dom_sf"/>
</dbReference>
<dbReference type="GO" id="GO:0031509">
    <property type="term" value="P:subtelomeric heterochromatin formation"/>
    <property type="evidence" value="ECO:0007669"/>
    <property type="project" value="EnsemblFungi"/>
</dbReference>
<feature type="region of interest" description="Disordered" evidence="8">
    <location>
        <begin position="27"/>
        <end position="73"/>
    </location>
</feature>
<dbReference type="Gene3D" id="3.30.1600.10">
    <property type="entry name" value="SIR2/SIRT2 'Small Domain"/>
    <property type="match status" value="1"/>
</dbReference>
<keyword evidence="11" id="KW-1185">Reference proteome</keyword>
<evidence type="ECO:0000256" key="6">
    <source>
        <dbReference type="ARBA" id="ARBA00023027"/>
    </source>
</evidence>
<feature type="binding site" evidence="7">
    <location>
        <position position="329"/>
    </location>
    <ligand>
        <name>Zn(2+)</name>
        <dbReference type="ChEBI" id="CHEBI:29105"/>
    </ligand>
</feature>
<feature type="binding site" evidence="7">
    <location>
        <position position="305"/>
    </location>
    <ligand>
        <name>Zn(2+)</name>
        <dbReference type="ChEBI" id="CHEBI:29105"/>
    </ligand>
</feature>
<dbReference type="InterPro" id="IPR003000">
    <property type="entry name" value="Sirtuin"/>
</dbReference>